<organism evidence="1 2">
    <name type="scientific">Aphanomyces euteiches</name>
    <dbReference type="NCBI Taxonomy" id="100861"/>
    <lineage>
        <taxon>Eukaryota</taxon>
        <taxon>Sar</taxon>
        <taxon>Stramenopiles</taxon>
        <taxon>Oomycota</taxon>
        <taxon>Saprolegniomycetes</taxon>
        <taxon>Saprolegniales</taxon>
        <taxon>Verrucalvaceae</taxon>
        <taxon>Aphanomyces</taxon>
    </lineage>
</organism>
<dbReference type="EMBL" id="VJMJ01000085">
    <property type="protein sequence ID" value="KAF0736948.1"/>
    <property type="molecule type" value="Genomic_DNA"/>
</dbReference>
<sequence>MKVWITAAVVDTMSLDAMIPTWRNVTLLADPVARNLGKKWITERMFHHTDAIFQRHGFKNWYQHIQDGAPFMRDLEISFPEFGCVYSYRGSDVLPMSMEQLKEFFYRDCLGAIMAVPTGSALGSLQEREDNTLLYLATSPALEIVHVLCGEFNQNGRCTFVLQQIQCDDNHGPIRRQRNLVFWYDLMELPSGHTAERVVSMQSQCFSSPDAEFDIELEAQSRGFSLAGCPDNLRHSAFRQILTEGFLRQYDVIEKEWIDSAKTS</sequence>
<reference evidence="1 2" key="1">
    <citation type="submission" date="2019-07" db="EMBL/GenBank/DDBJ databases">
        <title>Genomics analysis of Aphanomyces spp. identifies a new class of oomycete effector associated with host adaptation.</title>
        <authorList>
            <person name="Gaulin E."/>
        </authorList>
    </citation>
    <scope>NUCLEOTIDE SEQUENCE [LARGE SCALE GENOMIC DNA]</scope>
    <source>
        <strain evidence="1 2">ATCC 201684</strain>
    </source>
</reference>
<comment type="caution">
    <text evidence="1">The sequence shown here is derived from an EMBL/GenBank/DDBJ whole genome shotgun (WGS) entry which is preliminary data.</text>
</comment>
<proteinExistence type="predicted"/>
<dbReference type="VEuPathDB" id="FungiDB:AeMF1_018572"/>
<evidence type="ECO:0000313" key="1">
    <source>
        <dbReference type="EMBL" id="KAF0736948.1"/>
    </source>
</evidence>
<protein>
    <submittedName>
        <fullName evidence="1">Uncharacterized protein</fullName>
    </submittedName>
</protein>
<evidence type="ECO:0000313" key="2">
    <source>
        <dbReference type="Proteomes" id="UP000481153"/>
    </source>
</evidence>
<name>A0A6G0XA29_9STRA</name>
<gene>
    <name evidence="1" type="ORF">Ae201684_006760</name>
</gene>
<keyword evidence="2" id="KW-1185">Reference proteome</keyword>
<accession>A0A6G0XA29</accession>
<dbReference type="Proteomes" id="UP000481153">
    <property type="component" value="Unassembled WGS sequence"/>
</dbReference>
<dbReference type="AlphaFoldDB" id="A0A6G0XA29"/>